<evidence type="ECO:0000256" key="1">
    <source>
        <dbReference type="ARBA" id="ARBA00000189"/>
    </source>
</evidence>
<comment type="caution">
    <text evidence="13">The sequence shown here is derived from an EMBL/GenBank/DDBJ whole genome shotgun (WGS) entry which is preliminary data.</text>
</comment>
<evidence type="ECO:0000256" key="5">
    <source>
        <dbReference type="ARBA" id="ARBA00022723"/>
    </source>
</evidence>
<dbReference type="InterPro" id="IPR000823">
    <property type="entry name" value="Peroxidase_pln"/>
</dbReference>
<evidence type="ECO:0000256" key="8">
    <source>
        <dbReference type="ARBA" id="ARBA00023004"/>
    </source>
</evidence>
<sequence>MRSTSQGCDASVIATSTGNNTAKKNHPDNKVIKAKAAVDAVAQCRNKVSGADILAIAARDVIPLAGGPSYSVGLGRVDGLRSTAASVTGFNLNQLTSLFVAKGLSQSDMIALSGTVTNSSSIIDQ</sequence>
<evidence type="ECO:0000256" key="10">
    <source>
        <dbReference type="PIRSR" id="PIRSR600823-3"/>
    </source>
</evidence>
<evidence type="ECO:0000256" key="9">
    <source>
        <dbReference type="ARBA" id="ARBA00023324"/>
    </source>
</evidence>
<dbReference type="GO" id="GO:0006979">
    <property type="term" value="P:response to oxidative stress"/>
    <property type="evidence" value="ECO:0007669"/>
    <property type="project" value="InterPro"/>
</dbReference>
<dbReference type="Pfam" id="PF00141">
    <property type="entry name" value="peroxidase"/>
    <property type="match status" value="1"/>
</dbReference>
<feature type="domain" description="Plant heme peroxidase family profile" evidence="12">
    <location>
        <begin position="6"/>
        <end position="117"/>
    </location>
</feature>
<evidence type="ECO:0000256" key="11">
    <source>
        <dbReference type="RuleBase" id="RU004241"/>
    </source>
</evidence>
<dbReference type="InterPro" id="IPR002016">
    <property type="entry name" value="Haem_peroxidase"/>
</dbReference>
<dbReference type="AlphaFoldDB" id="A0AAV8QSP9"/>
<feature type="binding site" evidence="10">
    <location>
        <position position="117"/>
    </location>
    <ligand>
        <name>Ca(2+)</name>
        <dbReference type="ChEBI" id="CHEBI:29108"/>
        <label>2</label>
    </ligand>
</feature>
<organism evidence="13 14">
    <name type="scientific">Ensete ventricosum</name>
    <name type="common">Abyssinian banana</name>
    <name type="synonym">Musa ensete</name>
    <dbReference type="NCBI Taxonomy" id="4639"/>
    <lineage>
        <taxon>Eukaryota</taxon>
        <taxon>Viridiplantae</taxon>
        <taxon>Streptophyta</taxon>
        <taxon>Embryophyta</taxon>
        <taxon>Tracheophyta</taxon>
        <taxon>Spermatophyta</taxon>
        <taxon>Magnoliopsida</taxon>
        <taxon>Liliopsida</taxon>
        <taxon>Zingiberales</taxon>
        <taxon>Musaceae</taxon>
        <taxon>Ensete</taxon>
    </lineage>
</organism>
<dbReference type="PRINTS" id="PR00458">
    <property type="entry name" value="PEROXIDASE"/>
</dbReference>
<feature type="binding site" evidence="10">
    <location>
        <position position="9"/>
    </location>
    <ligand>
        <name>Ca(2+)</name>
        <dbReference type="ChEBI" id="CHEBI:29108"/>
        <label>1</label>
    </ligand>
</feature>
<dbReference type="GO" id="GO:0046872">
    <property type="term" value="F:metal ion binding"/>
    <property type="evidence" value="ECO:0007669"/>
    <property type="project" value="UniProtKB-KW"/>
</dbReference>
<dbReference type="GO" id="GO:0140825">
    <property type="term" value="F:lactoperoxidase activity"/>
    <property type="evidence" value="ECO:0007669"/>
    <property type="project" value="UniProtKB-EC"/>
</dbReference>
<evidence type="ECO:0000256" key="6">
    <source>
        <dbReference type="ARBA" id="ARBA00022837"/>
    </source>
</evidence>
<comment type="cofactor">
    <cofactor evidence="2">
        <name>heme b</name>
        <dbReference type="ChEBI" id="CHEBI:60344"/>
    </cofactor>
</comment>
<evidence type="ECO:0000259" key="12">
    <source>
        <dbReference type="PROSITE" id="PS50873"/>
    </source>
</evidence>
<dbReference type="GO" id="GO:0020037">
    <property type="term" value="F:heme binding"/>
    <property type="evidence" value="ECO:0007669"/>
    <property type="project" value="InterPro"/>
</dbReference>
<keyword evidence="5 10" id="KW-0479">Metal-binding</keyword>
<keyword evidence="8" id="KW-0408">Iron</keyword>
<feature type="binding site" evidence="10">
    <location>
        <position position="7"/>
    </location>
    <ligand>
        <name>Ca(2+)</name>
        <dbReference type="ChEBI" id="CHEBI:29108"/>
        <label>1</label>
    </ligand>
</feature>
<keyword evidence="9" id="KW-0376">Hydrogen peroxide</keyword>
<proteinExistence type="inferred from homology"/>
<evidence type="ECO:0000313" key="13">
    <source>
        <dbReference type="EMBL" id="KAJ8478627.1"/>
    </source>
</evidence>
<comment type="catalytic activity">
    <reaction evidence="1">
        <text>2 a phenolic donor + H2O2 = 2 a phenolic radical donor + 2 H2O</text>
        <dbReference type="Rhea" id="RHEA:56136"/>
        <dbReference type="ChEBI" id="CHEBI:15377"/>
        <dbReference type="ChEBI" id="CHEBI:16240"/>
        <dbReference type="ChEBI" id="CHEBI:139520"/>
        <dbReference type="ChEBI" id="CHEBI:139521"/>
        <dbReference type="EC" id="1.11.1.7"/>
    </reaction>
</comment>
<comment type="cofactor">
    <cofactor evidence="10">
        <name>Ca(2+)</name>
        <dbReference type="ChEBI" id="CHEBI:29108"/>
    </cofactor>
    <text evidence="10">Binds 2 calcium ions per subunit.</text>
</comment>
<dbReference type="PROSITE" id="PS50873">
    <property type="entry name" value="PEROXIDASE_4"/>
    <property type="match status" value="1"/>
</dbReference>
<evidence type="ECO:0000256" key="7">
    <source>
        <dbReference type="ARBA" id="ARBA00023002"/>
    </source>
</evidence>
<evidence type="ECO:0000256" key="2">
    <source>
        <dbReference type="ARBA" id="ARBA00001970"/>
    </source>
</evidence>
<comment type="similarity">
    <text evidence="11">Belongs to the peroxidase family.</text>
</comment>
<keyword evidence="14" id="KW-1185">Reference proteome</keyword>
<dbReference type="GO" id="GO:0042744">
    <property type="term" value="P:hydrogen peroxide catabolic process"/>
    <property type="evidence" value="ECO:0007669"/>
    <property type="project" value="UniProtKB-KW"/>
</dbReference>
<dbReference type="SUPFAM" id="SSF48113">
    <property type="entry name" value="Heme-dependent peroxidases"/>
    <property type="match status" value="1"/>
</dbReference>
<protein>
    <recommendedName>
        <fullName evidence="12">Plant heme peroxidase family profile domain-containing protein</fullName>
    </recommendedName>
</protein>
<keyword evidence="3" id="KW-0575">Peroxidase</keyword>
<dbReference type="InterPro" id="IPR010255">
    <property type="entry name" value="Haem_peroxidase_sf"/>
</dbReference>
<evidence type="ECO:0000256" key="3">
    <source>
        <dbReference type="ARBA" id="ARBA00022559"/>
    </source>
</evidence>
<gene>
    <name evidence="13" type="ORF">OPV22_022354</name>
</gene>
<dbReference type="PANTHER" id="PTHR31517">
    <property type="match status" value="1"/>
</dbReference>
<dbReference type="Proteomes" id="UP001222027">
    <property type="component" value="Unassembled WGS sequence"/>
</dbReference>
<reference evidence="13 14" key="1">
    <citation type="submission" date="2022-12" db="EMBL/GenBank/DDBJ databases">
        <title>Chromosome-scale assembly of the Ensete ventricosum genome.</title>
        <authorList>
            <person name="Dussert Y."/>
            <person name="Stocks J."/>
            <person name="Wendawek A."/>
            <person name="Woldeyes F."/>
            <person name="Nichols R.A."/>
            <person name="Borrell J.S."/>
        </authorList>
    </citation>
    <scope>NUCLEOTIDE SEQUENCE [LARGE SCALE GENOMIC DNA]</scope>
    <source>
        <strain evidence="14">cv. Maze</strain>
        <tissue evidence="13">Seeds</tissue>
    </source>
</reference>
<keyword evidence="6 10" id="KW-0106">Calcium</keyword>
<name>A0AAV8QSP9_ENSVE</name>
<dbReference type="PANTHER" id="PTHR31517:SF3">
    <property type="entry name" value="PEROXIDASE"/>
    <property type="match status" value="1"/>
</dbReference>
<keyword evidence="7" id="KW-0560">Oxidoreductase</keyword>
<feature type="binding site" evidence="10">
    <location>
        <position position="11"/>
    </location>
    <ligand>
        <name>Ca(2+)</name>
        <dbReference type="ChEBI" id="CHEBI:29108"/>
        <label>1</label>
    </ligand>
</feature>
<evidence type="ECO:0000256" key="4">
    <source>
        <dbReference type="ARBA" id="ARBA00022617"/>
    </source>
</evidence>
<evidence type="ECO:0000313" key="14">
    <source>
        <dbReference type="Proteomes" id="UP001222027"/>
    </source>
</evidence>
<accession>A0AAV8QSP9</accession>
<dbReference type="Gene3D" id="1.10.420.10">
    <property type="entry name" value="Peroxidase, domain 2"/>
    <property type="match status" value="1"/>
</dbReference>
<dbReference type="EMBL" id="JAQQAF010000006">
    <property type="protein sequence ID" value="KAJ8478627.1"/>
    <property type="molecule type" value="Genomic_DNA"/>
</dbReference>
<dbReference type="Gene3D" id="1.10.520.10">
    <property type="match status" value="1"/>
</dbReference>
<keyword evidence="4" id="KW-0349">Heme</keyword>